<evidence type="ECO:0000313" key="2">
    <source>
        <dbReference type="EMBL" id="KAK3739903.1"/>
    </source>
</evidence>
<evidence type="ECO:0000256" key="1">
    <source>
        <dbReference type="SAM" id="Phobius"/>
    </source>
</evidence>
<feature type="transmembrane region" description="Helical" evidence="1">
    <location>
        <begin position="107"/>
        <end position="132"/>
    </location>
</feature>
<keyword evidence="1" id="KW-0472">Membrane</keyword>
<proteinExistence type="predicted"/>
<sequence length="176" mass="19461">MACYLLKISLLPVLQYPVCPSRFLCCQSFHGLFSCRSSISCRFYMIQFALPGSCAVSPFMACYLWIVYLLPVLHDPVCPSRFLCCQSFDGLLPLDRLSPVGATLSSLPFPVLVLSVLSWLVFLSIVYLLPVLHYPVCPSRFLCCQSFDGLLPLDRLSPAGATLSSLPFPVLVLSVL</sequence>
<reference evidence="2" key="1">
    <citation type="journal article" date="2023" name="G3 (Bethesda)">
        <title>A reference genome for the long-term kleptoplast-retaining sea slug Elysia crispata morphotype clarki.</title>
        <authorList>
            <person name="Eastman K.E."/>
            <person name="Pendleton A.L."/>
            <person name="Shaikh M.A."/>
            <person name="Suttiyut T."/>
            <person name="Ogas R."/>
            <person name="Tomko P."/>
            <person name="Gavelis G."/>
            <person name="Widhalm J.R."/>
            <person name="Wisecaver J.H."/>
        </authorList>
    </citation>
    <scope>NUCLEOTIDE SEQUENCE</scope>
    <source>
        <strain evidence="2">ECLA1</strain>
    </source>
</reference>
<evidence type="ECO:0000313" key="3">
    <source>
        <dbReference type="Proteomes" id="UP001283361"/>
    </source>
</evidence>
<comment type="caution">
    <text evidence="2">The sequence shown here is derived from an EMBL/GenBank/DDBJ whole genome shotgun (WGS) entry which is preliminary data.</text>
</comment>
<accession>A0AAE0YCD0</accession>
<protein>
    <submittedName>
        <fullName evidence="2">Uncharacterized protein</fullName>
    </submittedName>
</protein>
<keyword evidence="1" id="KW-1133">Transmembrane helix</keyword>
<organism evidence="2 3">
    <name type="scientific">Elysia crispata</name>
    <name type="common">lettuce slug</name>
    <dbReference type="NCBI Taxonomy" id="231223"/>
    <lineage>
        <taxon>Eukaryota</taxon>
        <taxon>Metazoa</taxon>
        <taxon>Spiralia</taxon>
        <taxon>Lophotrochozoa</taxon>
        <taxon>Mollusca</taxon>
        <taxon>Gastropoda</taxon>
        <taxon>Heterobranchia</taxon>
        <taxon>Euthyneura</taxon>
        <taxon>Panpulmonata</taxon>
        <taxon>Sacoglossa</taxon>
        <taxon>Placobranchoidea</taxon>
        <taxon>Plakobranchidae</taxon>
        <taxon>Elysia</taxon>
    </lineage>
</organism>
<gene>
    <name evidence="2" type="ORF">RRG08_018839</name>
</gene>
<dbReference type="EMBL" id="JAWDGP010006498">
    <property type="protein sequence ID" value="KAK3739903.1"/>
    <property type="molecule type" value="Genomic_DNA"/>
</dbReference>
<keyword evidence="3" id="KW-1185">Reference proteome</keyword>
<name>A0AAE0YCD0_9GAST</name>
<dbReference type="AlphaFoldDB" id="A0AAE0YCD0"/>
<feature type="transmembrane region" description="Helical" evidence="1">
    <location>
        <begin position="43"/>
        <end position="66"/>
    </location>
</feature>
<dbReference type="Proteomes" id="UP001283361">
    <property type="component" value="Unassembled WGS sequence"/>
</dbReference>
<dbReference type="PROSITE" id="PS51257">
    <property type="entry name" value="PROKAR_LIPOPROTEIN"/>
    <property type="match status" value="1"/>
</dbReference>
<keyword evidence="1" id="KW-0812">Transmembrane</keyword>